<evidence type="ECO:0000256" key="2">
    <source>
        <dbReference type="ARBA" id="ARBA00022723"/>
    </source>
</evidence>
<dbReference type="RefSeq" id="WP_265417203.1">
    <property type="nucleotide sequence ID" value="NZ_CP093443.1"/>
</dbReference>
<dbReference type="SMART" id="SM00849">
    <property type="entry name" value="Lactamase_B"/>
    <property type="match status" value="1"/>
</dbReference>
<keyword evidence="7" id="KW-1185">Reference proteome</keyword>
<keyword evidence="4" id="KW-0862">Zinc</keyword>
<dbReference type="PANTHER" id="PTHR46233:SF3">
    <property type="entry name" value="HYDROXYACYLGLUTATHIONE HYDROLASE GLOC"/>
    <property type="match status" value="1"/>
</dbReference>
<proteinExistence type="predicted"/>
<evidence type="ECO:0000313" key="6">
    <source>
        <dbReference type="EMBL" id="UVI34522.1"/>
    </source>
</evidence>
<dbReference type="InterPro" id="IPR001279">
    <property type="entry name" value="Metallo-B-lactamas"/>
</dbReference>
<dbReference type="Proteomes" id="UP001064879">
    <property type="component" value="Chromosome"/>
</dbReference>
<keyword evidence="3" id="KW-0378">Hydrolase</keyword>
<feature type="domain" description="Metallo-beta-lactamase" evidence="5">
    <location>
        <begin position="12"/>
        <end position="198"/>
    </location>
</feature>
<organism evidence="6 7">
    <name type="scientific">Brevibacterium spongiae</name>
    <dbReference type="NCBI Taxonomy" id="2909672"/>
    <lineage>
        <taxon>Bacteria</taxon>
        <taxon>Bacillati</taxon>
        <taxon>Actinomycetota</taxon>
        <taxon>Actinomycetes</taxon>
        <taxon>Micrococcales</taxon>
        <taxon>Brevibacteriaceae</taxon>
        <taxon>Brevibacterium</taxon>
    </lineage>
</organism>
<name>A0ABY5SJ88_9MICO</name>
<evidence type="ECO:0000256" key="3">
    <source>
        <dbReference type="ARBA" id="ARBA00022801"/>
    </source>
</evidence>
<dbReference type="SUPFAM" id="SSF56281">
    <property type="entry name" value="Metallo-hydrolase/oxidoreductase"/>
    <property type="match status" value="1"/>
</dbReference>
<keyword evidence="2" id="KW-0479">Metal-binding</keyword>
<evidence type="ECO:0000256" key="4">
    <source>
        <dbReference type="ARBA" id="ARBA00022833"/>
    </source>
</evidence>
<evidence type="ECO:0000259" key="5">
    <source>
        <dbReference type="SMART" id="SM00849"/>
    </source>
</evidence>
<gene>
    <name evidence="6" type="ORF">L1F31_10240</name>
</gene>
<reference evidence="6" key="1">
    <citation type="submission" date="2022-03" db="EMBL/GenBank/DDBJ databases">
        <title>Brevibacterium spongiae sp. nov., isolated from marine sponge.</title>
        <authorList>
            <person name="Li Z."/>
            <person name="Zhang M."/>
        </authorList>
    </citation>
    <scope>NUCLEOTIDE SEQUENCE</scope>
    <source>
        <strain evidence="6">WHS-Z9</strain>
    </source>
</reference>
<dbReference type="EMBL" id="CP093443">
    <property type="protein sequence ID" value="UVI34522.1"/>
    <property type="molecule type" value="Genomic_DNA"/>
</dbReference>
<accession>A0ABY5SJ88</accession>
<dbReference type="CDD" id="cd06262">
    <property type="entry name" value="metallo-hydrolase-like_MBL-fold"/>
    <property type="match status" value="1"/>
</dbReference>
<dbReference type="Pfam" id="PF00753">
    <property type="entry name" value="Lactamase_B"/>
    <property type="match status" value="1"/>
</dbReference>
<protein>
    <submittedName>
        <fullName evidence="6">MBL fold metallo-hydrolase</fullName>
    </submittedName>
</protein>
<dbReference type="InterPro" id="IPR051453">
    <property type="entry name" value="MBL_Glyoxalase_II"/>
</dbReference>
<evidence type="ECO:0000313" key="7">
    <source>
        <dbReference type="Proteomes" id="UP001064879"/>
    </source>
</evidence>
<sequence>MDVFSTRAEFLDVNCYAVRAEGRSDCILIDSGHDCAPGLERLLAEEGLHPQAIFLSHGHPDHILGLTNVLARWNVPVHLGENDRYRLESPATTLSPQFAAMLAPLVADWKAPEVIEVGDAQQFEFAGLTITAMAAPGHTEGSMLLRVSDGDEEIIFTGDVVFAGAIGRVDLPGGDAQAMAESLRAFATLPDVPIYPGHGPASTVGHELASNPFF</sequence>
<comment type="cofactor">
    <cofactor evidence="1">
        <name>Zn(2+)</name>
        <dbReference type="ChEBI" id="CHEBI:29105"/>
    </cofactor>
</comment>
<dbReference type="PANTHER" id="PTHR46233">
    <property type="entry name" value="HYDROXYACYLGLUTATHIONE HYDROLASE GLOC"/>
    <property type="match status" value="1"/>
</dbReference>
<evidence type="ECO:0000256" key="1">
    <source>
        <dbReference type="ARBA" id="ARBA00001947"/>
    </source>
</evidence>
<dbReference type="InterPro" id="IPR036866">
    <property type="entry name" value="RibonucZ/Hydroxyglut_hydro"/>
</dbReference>
<dbReference type="Gene3D" id="3.60.15.10">
    <property type="entry name" value="Ribonuclease Z/Hydroxyacylglutathione hydrolase-like"/>
    <property type="match status" value="1"/>
</dbReference>